<dbReference type="EMBL" id="OE193981">
    <property type="protein sequence ID" value="CAD7579789.1"/>
    <property type="molecule type" value="Genomic_DNA"/>
</dbReference>
<dbReference type="AlphaFoldDB" id="A0A7R9PEF5"/>
<reference evidence="1" key="1">
    <citation type="submission" date="2020-11" db="EMBL/GenBank/DDBJ databases">
        <authorList>
            <person name="Tran Van P."/>
        </authorList>
    </citation>
    <scope>NUCLEOTIDE SEQUENCE</scope>
</reference>
<proteinExistence type="predicted"/>
<organism evidence="1">
    <name type="scientific">Timema californicum</name>
    <name type="common">California timema</name>
    <name type="synonym">Walking stick</name>
    <dbReference type="NCBI Taxonomy" id="61474"/>
    <lineage>
        <taxon>Eukaryota</taxon>
        <taxon>Metazoa</taxon>
        <taxon>Ecdysozoa</taxon>
        <taxon>Arthropoda</taxon>
        <taxon>Hexapoda</taxon>
        <taxon>Insecta</taxon>
        <taxon>Pterygota</taxon>
        <taxon>Neoptera</taxon>
        <taxon>Polyneoptera</taxon>
        <taxon>Phasmatodea</taxon>
        <taxon>Timematodea</taxon>
        <taxon>Timematoidea</taxon>
        <taxon>Timematidae</taxon>
        <taxon>Timema</taxon>
    </lineage>
</organism>
<gene>
    <name evidence="1" type="ORF">TCMB3V08_LOCUS12322</name>
</gene>
<evidence type="ECO:0000313" key="1">
    <source>
        <dbReference type="EMBL" id="CAD7579789.1"/>
    </source>
</evidence>
<protein>
    <submittedName>
        <fullName evidence="1">(California timema) hypothetical protein</fullName>
    </submittedName>
</protein>
<name>A0A7R9PEF5_TIMCA</name>
<accession>A0A7R9PEF5</accession>
<sequence>MFTITAANLFWRCLGLRKFDCPFTRQHHIMASTRTLRWTDSPEGPSLLARLVNIMSIMSCLTPITTTRWSQLTDLSHKRFGSRALTPNTTGGGTTRLWR</sequence>